<dbReference type="Proteomes" id="UP000054279">
    <property type="component" value="Unassembled WGS sequence"/>
</dbReference>
<feature type="compositionally biased region" description="Polar residues" evidence="1">
    <location>
        <begin position="15"/>
        <end position="25"/>
    </location>
</feature>
<feature type="compositionally biased region" description="Polar residues" evidence="1">
    <location>
        <begin position="48"/>
        <end position="61"/>
    </location>
</feature>
<proteinExistence type="predicted"/>
<sequence length="178" mass="19959">MTEPESVTEPESDVEQTTTPGSKVNCSKFHPGYFKPTAHIAPVLQPAKSLTSTSTPNSCTKNLAIGKRSNLKREATSSPKVGGNNDKENVPPRPSKHRQVEEPSSSLSCERLANEYNKNYNYPKHHFLMHLPWNLRAKASTDNYITRPGEGFHQKAQHAYGQTNFRNTEPQTVRIDEN</sequence>
<evidence type="ECO:0000313" key="2">
    <source>
        <dbReference type="EMBL" id="KIJ33623.1"/>
    </source>
</evidence>
<protein>
    <submittedName>
        <fullName evidence="2">Uncharacterized protein</fullName>
    </submittedName>
</protein>
<dbReference type="EMBL" id="KN837210">
    <property type="protein sequence ID" value="KIJ33623.1"/>
    <property type="molecule type" value="Genomic_DNA"/>
</dbReference>
<feature type="region of interest" description="Disordered" evidence="1">
    <location>
        <begin position="48"/>
        <end position="106"/>
    </location>
</feature>
<dbReference type="OrthoDB" id="3239511at2759"/>
<gene>
    <name evidence="2" type="ORF">M422DRAFT_264389</name>
</gene>
<dbReference type="HOGENOM" id="CLU_1511522_0_0_1"/>
<reference evidence="2 3" key="1">
    <citation type="submission" date="2014-06" db="EMBL/GenBank/DDBJ databases">
        <title>Evolutionary Origins and Diversification of the Mycorrhizal Mutualists.</title>
        <authorList>
            <consortium name="DOE Joint Genome Institute"/>
            <consortium name="Mycorrhizal Genomics Consortium"/>
            <person name="Kohler A."/>
            <person name="Kuo A."/>
            <person name="Nagy L.G."/>
            <person name="Floudas D."/>
            <person name="Copeland A."/>
            <person name="Barry K.W."/>
            <person name="Cichocki N."/>
            <person name="Veneault-Fourrey C."/>
            <person name="LaButti K."/>
            <person name="Lindquist E.A."/>
            <person name="Lipzen A."/>
            <person name="Lundell T."/>
            <person name="Morin E."/>
            <person name="Murat C."/>
            <person name="Riley R."/>
            <person name="Ohm R."/>
            <person name="Sun H."/>
            <person name="Tunlid A."/>
            <person name="Henrissat B."/>
            <person name="Grigoriev I.V."/>
            <person name="Hibbett D.S."/>
            <person name="Martin F."/>
        </authorList>
    </citation>
    <scope>NUCLEOTIDE SEQUENCE [LARGE SCALE GENOMIC DNA]</scope>
    <source>
        <strain evidence="2 3">SS14</strain>
    </source>
</reference>
<feature type="compositionally biased region" description="Acidic residues" evidence="1">
    <location>
        <begin position="1"/>
        <end position="14"/>
    </location>
</feature>
<feature type="region of interest" description="Disordered" evidence="1">
    <location>
        <begin position="1"/>
        <end position="26"/>
    </location>
</feature>
<dbReference type="AlphaFoldDB" id="A0A0C9TTI2"/>
<name>A0A0C9TTI2_SPHS4</name>
<keyword evidence="3" id="KW-1185">Reference proteome</keyword>
<evidence type="ECO:0000256" key="1">
    <source>
        <dbReference type="SAM" id="MobiDB-lite"/>
    </source>
</evidence>
<accession>A0A0C9TTI2</accession>
<organism evidence="2 3">
    <name type="scientific">Sphaerobolus stellatus (strain SS14)</name>
    <dbReference type="NCBI Taxonomy" id="990650"/>
    <lineage>
        <taxon>Eukaryota</taxon>
        <taxon>Fungi</taxon>
        <taxon>Dikarya</taxon>
        <taxon>Basidiomycota</taxon>
        <taxon>Agaricomycotina</taxon>
        <taxon>Agaricomycetes</taxon>
        <taxon>Phallomycetidae</taxon>
        <taxon>Geastrales</taxon>
        <taxon>Sphaerobolaceae</taxon>
        <taxon>Sphaerobolus</taxon>
    </lineage>
</organism>
<evidence type="ECO:0000313" key="3">
    <source>
        <dbReference type="Proteomes" id="UP000054279"/>
    </source>
</evidence>